<sequence>MNKPNHQNYLNSQTFTLELLPYLQKCTPKEQVACISLITLHLQKTFTKINKQNQEIPRFQKQKELIKTKTQKQKQKQKQQQKQQREQEHKQELKQKLKQEHEQRPRIIFEKRQKRVYDDFIEQSGSNFSDEEDDEDYIPHQELKRKKRNSLKGVKRTPCRKRGKRKKSSEARPLKFAKLRVFWSDLECNSLIDGIINYGTGKWSKIIKDPRYNFHSKRTPHDLKDKWRNLSKIDSLETIQLKYNYKQWLNRHKVSHLN</sequence>
<comment type="subcellular location">
    <subcellularLocation>
        <location evidence="1">Nucleus</location>
    </subcellularLocation>
</comment>
<evidence type="ECO:0000256" key="4">
    <source>
        <dbReference type="SAM" id="MobiDB-lite"/>
    </source>
</evidence>
<evidence type="ECO:0000259" key="5">
    <source>
        <dbReference type="PROSITE" id="PS50090"/>
    </source>
</evidence>
<feature type="compositionally biased region" description="Basic residues" evidence="4">
    <location>
        <begin position="143"/>
        <end position="167"/>
    </location>
</feature>
<dbReference type="CDD" id="cd11660">
    <property type="entry name" value="SANT_TRF"/>
    <property type="match status" value="1"/>
</dbReference>
<dbReference type="SMART" id="SM00717">
    <property type="entry name" value="SANT"/>
    <property type="match status" value="1"/>
</dbReference>
<gene>
    <name evidence="6" type="ORF">M0813_09800</name>
</gene>
<dbReference type="PROSITE" id="PS50090">
    <property type="entry name" value="MYB_LIKE"/>
    <property type="match status" value="1"/>
</dbReference>
<evidence type="ECO:0000313" key="6">
    <source>
        <dbReference type="EMBL" id="KAJ6227561.1"/>
    </source>
</evidence>
<keyword evidence="2" id="KW-0238">DNA-binding</keyword>
<dbReference type="PANTHER" id="PTHR46267">
    <property type="entry name" value="SINGLE MYB HISTONE 4"/>
    <property type="match status" value="1"/>
</dbReference>
<feature type="domain" description="Myb-like" evidence="5">
    <location>
        <begin position="183"/>
        <end position="231"/>
    </location>
</feature>
<accession>A0ABQ8X4K4</accession>
<proteinExistence type="predicted"/>
<name>A0ABQ8X4K4_9EUKA</name>
<evidence type="ECO:0000256" key="2">
    <source>
        <dbReference type="ARBA" id="ARBA00023125"/>
    </source>
</evidence>
<organism evidence="6 7">
    <name type="scientific">Anaeramoeba flamelloides</name>
    <dbReference type="NCBI Taxonomy" id="1746091"/>
    <lineage>
        <taxon>Eukaryota</taxon>
        <taxon>Metamonada</taxon>
        <taxon>Anaeramoebidae</taxon>
        <taxon>Anaeramoeba</taxon>
    </lineage>
</organism>
<keyword evidence="3" id="KW-0539">Nucleus</keyword>
<dbReference type="SUPFAM" id="SSF46689">
    <property type="entry name" value="Homeodomain-like"/>
    <property type="match status" value="1"/>
</dbReference>
<keyword evidence="7" id="KW-1185">Reference proteome</keyword>
<evidence type="ECO:0000256" key="1">
    <source>
        <dbReference type="ARBA" id="ARBA00004123"/>
    </source>
</evidence>
<evidence type="ECO:0000256" key="3">
    <source>
        <dbReference type="ARBA" id="ARBA00023242"/>
    </source>
</evidence>
<dbReference type="Proteomes" id="UP001150062">
    <property type="component" value="Unassembled WGS sequence"/>
</dbReference>
<dbReference type="InterPro" id="IPR009057">
    <property type="entry name" value="Homeodomain-like_sf"/>
</dbReference>
<comment type="caution">
    <text evidence="6">The sequence shown here is derived from an EMBL/GenBank/DDBJ whole genome shotgun (WGS) entry which is preliminary data.</text>
</comment>
<feature type="compositionally biased region" description="Basic residues" evidence="4">
    <location>
        <begin position="69"/>
        <end position="79"/>
    </location>
</feature>
<dbReference type="EMBL" id="JAOAOG010000334">
    <property type="protein sequence ID" value="KAJ6227561.1"/>
    <property type="molecule type" value="Genomic_DNA"/>
</dbReference>
<dbReference type="Gene3D" id="1.10.246.220">
    <property type="match status" value="1"/>
</dbReference>
<reference evidence="6" key="1">
    <citation type="submission" date="2022-08" db="EMBL/GenBank/DDBJ databases">
        <title>Novel sulfate-reducing endosymbionts in the free-living metamonad Anaeramoeba.</title>
        <authorList>
            <person name="Jerlstrom-Hultqvist J."/>
            <person name="Cepicka I."/>
            <person name="Gallot-Lavallee L."/>
            <person name="Salas-Leiva D."/>
            <person name="Curtis B.A."/>
            <person name="Zahonova K."/>
            <person name="Pipaliya S."/>
            <person name="Dacks J."/>
            <person name="Roger A.J."/>
        </authorList>
    </citation>
    <scope>NUCLEOTIDE SEQUENCE</scope>
    <source>
        <strain evidence="6">Schooner1</strain>
    </source>
</reference>
<feature type="region of interest" description="Disordered" evidence="4">
    <location>
        <begin position="66"/>
        <end position="105"/>
    </location>
</feature>
<dbReference type="InterPro" id="IPR001005">
    <property type="entry name" value="SANT/Myb"/>
</dbReference>
<dbReference type="PANTHER" id="PTHR46267:SF15">
    <property type="entry name" value="WINGED HELIX-TURN-HELIX TRANSCRIPTION REPRESSOR DNA-BINDING PROTEIN-RELATED"/>
    <property type="match status" value="1"/>
</dbReference>
<protein>
    <submittedName>
        <fullName evidence="6">Telomeric repeat-binding factor 1</fullName>
    </submittedName>
</protein>
<dbReference type="InterPro" id="IPR044597">
    <property type="entry name" value="SMH1-6"/>
</dbReference>
<feature type="compositionally biased region" description="Basic and acidic residues" evidence="4">
    <location>
        <begin position="83"/>
        <end position="105"/>
    </location>
</feature>
<feature type="region of interest" description="Disordered" evidence="4">
    <location>
        <begin position="125"/>
        <end position="171"/>
    </location>
</feature>
<evidence type="ECO:0000313" key="7">
    <source>
        <dbReference type="Proteomes" id="UP001150062"/>
    </source>
</evidence>